<evidence type="ECO:0000313" key="3">
    <source>
        <dbReference type="WBParaSite" id="ASIM_0000533101-mRNA-1"/>
    </source>
</evidence>
<dbReference type="EMBL" id="UYRR01009723">
    <property type="protein sequence ID" value="VDK25052.1"/>
    <property type="molecule type" value="Genomic_DNA"/>
</dbReference>
<dbReference type="AlphaFoldDB" id="A0A0M3JCK0"/>
<protein>
    <submittedName>
        <fullName evidence="1 3">Uncharacterized protein</fullName>
    </submittedName>
</protein>
<dbReference type="Proteomes" id="UP000267096">
    <property type="component" value="Unassembled WGS sequence"/>
</dbReference>
<keyword evidence="2" id="KW-1185">Reference proteome</keyword>
<organism evidence="3">
    <name type="scientific">Anisakis simplex</name>
    <name type="common">Herring worm</name>
    <dbReference type="NCBI Taxonomy" id="6269"/>
    <lineage>
        <taxon>Eukaryota</taxon>
        <taxon>Metazoa</taxon>
        <taxon>Ecdysozoa</taxon>
        <taxon>Nematoda</taxon>
        <taxon>Chromadorea</taxon>
        <taxon>Rhabditida</taxon>
        <taxon>Spirurina</taxon>
        <taxon>Ascaridomorpha</taxon>
        <taxon>Ascaridoidea</taxon>
        <taxon>Anisakidae</taxon>
        <taxon>Anisakis</taxon>
        <taxon>Anisakis simplex complex</taxon>
    </lineage>
</organism>
<reference evidence="3" key="1">
    <citation type="submission" date="2017-02" db="UniProtKB">
        <authorList>
            <consortium name="WormBaseParasite"/>
        </authorList>
    </citation>
    <scope>IDENTIFICATION</scope>
</reference>
<proteinExistence type="predicted"/>
<evidence type="ECO:0000313" key="1">
    <source>
        <dbReference type="EMBL" id="VDK25052.1"/>
    </source>
</evidence>
<dbReference type="WBParaSite" id="ASIM_0000533101-mRNA-1">
    <property type="protein sequence ID" value="ASIM_0000533101-mRNA-1"/>
    <property type="gene ID" value="ASIM_0000533101"/>
</dbReference>
<gene>
    <name evidence="1" type="ORF">ASIM_LOCUS5133</name>
</gene>
<accession>A0A0M3JCK0</accession>
<reference evidence="1 2" key="2">
    <citation type="submission" date="2018-11" db="EMBL/GenBank/DDBJ databases">
        <authorList>
            <consortium name="Pathogen Informatics"/>
        </authorList>
    </citation>
    <scope>NUCLEOTIDE SEQUENCE [LARGE SCALE GENOMIC DNA]</scope>
</reference>
<sequence length="240" mass="26262">MYSSFVMNSKNIQMPMDAYNNTQFMSTSPPQMINTTLSQFGINTAATPNTSLSAYNLQHLASSNNLNNNPQSNGISPFVLHSNQQQLQQLALSPPIVTSQLVMPSGASYVNNVPDINTNTFRLHQNNMPMDAYNNTQFMSTSPPQMINTTLSQFGINTAATPNTSLSAYNLQHLASSNNLNNNPQSNGISPFVLHSNQQQLQQLALSPPIVTSQLVMPSGASYVNNVPDINTNTFRLHQN</sequence>
<evidence type="ECO:0000313" key="2">
    <source>
        <dbReference type="Proteomes" id="UP000267096"/>
    </source>
</evidence>
<name>A0A0M3JCK0_ANISI</name>